<proteinExistence type="predicted"/>
<dbReference type="HOGENOM" id="CLU_1184912_0_0_1"/>
<feature type="coiled-coil region" evidence="1">
    <location>
        <begin position="200"/>
        <end position="227"/>
    </location>
</feature>
<gene>
    <name evidence="3" type="ORF">Z518_02644</name>
</gene>
<dbReference type="EMBL" id="KN847476">
    <property type="protein sequence ID" value="KIX07990.1"/>
    <property type="molecule type" value="Genomic_DNA"/>
</dbReference>
<dbReference type="OrthoDB" id="4142017at2759"/>
<name>A0A0D2JFG7_9EURO</name>
<accession>A0A0D2JFG7</accession>
<dbReference type="VEuPathDB" id="FungiDB:Z518_02644"/>
<keyword evidence="1" id="KW-0175">Coiled coil</keyword>
<dbReference type="GeneID" id="25290715"/>
<evidence type="ECO:0000256" key="2">
    <source>
        <dbReference type="SAM" id="MobiDB-lite"/>
    </source>
</evidence>
<evidence type="ECO:0000313" key="3">
    <source>
        <dbReference type="EMBL" id="KIX07990.1"/>
    </source>
</evidence>
<evidence type="ECO:0000313" key="4">
    <source>
        <dbReference type="Proteomes" id="UP000053617"/>
    </source>
</evidence>
<keyword evidence="4" id="KW-1185">Reference proteome</keyword>
<feature type="region of interest" description="Disordered" evidence="2">
    <location>
        <begin position="1"/>
        <end position="144"/>
    </location>
</feature>
<organism evidence="3 4">
    <name type="scientific">Rhinocladiella mackenziei CBS 650.93</name>
    <dbReference type="NCBI Taxonomy" id="1442369"/>
    <lineage>
        <taxon>Eukaryota</taxon>
        <taxon>Fungi</taxon>
        <taxon>Dikarya</taxon>
        <taxon>Ascomycota</taxon>
        <taxon>Pezizomycotina</taxon>
        <taxon>Eurotiomycetes</taxon>
        <taxon>Chaetothyriomycetidae</taxon>
        <taxon>Chaetothyriales</taxon>
        <taxon>Herpotrichiellaceae</taxon>
        <taxon>Rhinocladiella</taxon>
    </lineage>
</organism>
<evidence type="ECO:0000256" key="1">
    <source>
        <dbReference type="SAM" id="Coils"/>
    </source>
</evidence>
<protein>
    <submittedName>
        <fullName evidence="3">Uncharacterized protein</fullName>
    </submittedName>
</protein>
<dbReference type="Proteomes" id="UP000053617">
    <property type="component" value="Unassembled WGS sequence"/>
</dbReference>
<sequence>MQSEAKKTRPISPNSQESLIFSDDEDTGKTVLETRGNWKPQPCQKRTASSLTDSPLSTLRKGPAGVASKDEWADSSDEEENIKRTRISKRGGNMSRSKSAGGNDADTIEVKKASTSSRLSMTVAKPAKHSKRVMSMSKNAVDHRKRKNIEENYRKKVCTLIDADILERVREEGGITPAGRMYKAAYTMLTRLRGQKNAGATSLRAENEALRAKIAEAAELLRSFLEQKTIQHF</sequence>
<dbReference type="AlphaFoldDB" id="A0A0D2JFG7"/>
<dbReference type="RefSeq" id="XP_013275126.1">
    <property type="nucleotide sequence ID" value="XM_013419672.1"/>
</dbReference>
<feature type="compositionally biased region" description="Polar residues" evidence="2">
    <location>
        <begin position="44"/>
        <end position="57"/>
    </location>
</feature>
<reference evidence="3 4" key="1">
    <citation type="submission" date="2015-01" db="EMBL/GenBank/DDBJ databases">
        <title>The Genome Sequence of Rhinocladiella mackenzie CBS 650.93.</title>
        <authorList>
            <consortium name="The Broad Institute Genomics Platform"/>
            <person name="Cuomo C."/>
            <person name="de Hoog S."/>
            <person name="Gorbushina A."/>
            <person name="Stielow B."/>
            <person name="Teixiera M."/>
            <person name="Abouelleil A."/>
            <person name="Chapman S.B."/>
            <person name="Priest M."/>
            <person name="Young S.K."/>
            <person name="Wortman J."/>
            <person name="Nusbaum C."/>
            <person name="Birren B."/>
        </authorList>
    </citation>
    <scope>NUCLEOTIDE SEQUENCE [LARGE SCALE GENOMIC DNA]</scope>
    <source>
        <strain evidence="3 4">CBS 650.93</strain>
    </source>
</reference>